<dbReference type="SUPFAM" id="SSF53335">
    <property type="entry name" value="S-adenosyl-L-methionine-dependent methyltransferases"/>
    <property type="match status" value="1"/>
</dbReference>
<dbReference type="PANTHER" id="PTHR12189">
    <property type="entry name" value="MRNA GUANINE-7- METHYLTRANSFERASE"/>
    <property type="match status" value="1"/>
</dbReference>
<keyword evidence="5" id="KW-0548">Nucleotidyltransferase</keyword>
<dbReference type="InterPro" id="IPR001339">
    <property type="entry name" value="mRNA_cap_enzyme_adenylation"/>
</dbReference>
<comment type="similarity">
    <text evidence="1">In the N-terminal section; belongs to the dsDNA virus mRNA guanylyltransferase family.</text>
</comment>
<comment type="catalytic activity">
    <reaction evidence="7">
        <text>a 5'-end diphospho-ribonucleoside in mRNA + GTP + H(+) = a 5'-end (5'-triphosphoguanosine)-ribonucleoside in mRNA + diphosphate</text>
        <dbReference type="Rhea" id="RHEA:67012"/>
        <dbReference type="Rhea" id="RHEA-COMP:17165"/>
        <dbReference type="Rhea" id="RHEA-COMP:17166"/>
        <dbReference type="ChEBI" id="CHEBI:15378"/>
        <dbReference type="ChEBI" id="CHEBI:33019"/>
        <dbReference type="ChEBI" id="CHEBI:37565"/>
        <dbReference type="ChEBI" id="CHEBI:167616"/>
        <dbReference type="ChEBI" id="CHEBI:167617"/>
        <dbReference type="EC" id="2.7.7.50"/>
    </reaction>
</comment>
<dbReference type="EMBL" id="MK250093">
    <property type="protein sequence ID" value="QDY52457.1"/>
    <property type="molecule type" value="Genomic_DNA"/>
</dbReference>
<dbReference type="GO" id="GO:0005524">
    <property type="term" value="F:ATP binding"/>
    <property type="evidence" value="ECO:0007669"/>
    <property type="project" value="InterPro"/>
</dbReference>
<dbReference type="InterPro" id="IPR029063">
    <property type="entry name" value="SAM-dependent_MTases_sf"/>
</dbReference>
<dbReference type="GO" id="GO:0003723">
    <property type="term" value="F:RNA binding"/>
    <property type="evidence" value="ECO:0007669"/>
    <property type="project" value="UniProtKB-KW"/>
</dbReference>
<feature type="coiled-coil region" evidence="8">
    <location>
        <begin position="480"/>
        <end position="507"/>
    </location>
</feature>
<keyword evidence="4" id="KW-0949">S-adenosyl-L-methionine</keyword>
<dbReference type="GO" id="GO:0004484">
    <property type="term" value="F:mRNA guanylyltransferase activity"/>
    <property type="evidence" value="ECO:0007669"/>
    <property type="project" value="UniProtKB-EC"/>
</dbReference>
<reference evidence="10" key="1">
    <citation type="submission" date="2018-11" db="EMBL/GenBank/DDBJ databases">
        <title>A distinct lineage of giant viruses engineers rhodopsin photosystems in predatory marine eukaryotes.</title>
        <authorList>
            <person name="Needham D.M."/>
            <person name="Yoshizawa S."/>
            <person name="Hosaka T."/>
            <person name="Poirier C."/>
            <person name="Choi C.-J."/>
            <person name="Hehenberger E."/>
            <person name="Irwin N.A.T."/>
            <person name="Wilken S."/>
            <person name="Yung C.-M."/>
            <person name="Bachy C."/>
            <person name="Kurihara R."/>
            <person name="Nakajima Y."/>
            <person name="Kojima K."/>
            <person name="Kimura-Someya T."/>
            <person name="Leonard G."/>
            <person name="Malmstrom R.R."/>
            <person name="Mende D."/>
            <person name="Olson D.K."/>
            <person name="Sudo Y."/>
            <person name="Sudek S."/>
            <person name="Richards T.A."/>
            <person name="DeLong E.F."/>
            <person name="Keeling P.J."/>
            <person name="Santoro A.E."/>
            <person name="Shirouzu M."/>
            <person name="Iwasaki W."/>
            <person name="Worden A.Z."/>
        </authorList>
    </citation>
    <scope>NUCLEOTIDE SEQUENCE</scope>
</reference>
<sequence>MDLFKQEQEKISKLLQRKNTSNNSVLESNIKSNSNKNLNTTQFTNIIKKVKSSNFKLQNSENGNTCLTISLRDSNVIVKLYGDKNITKYCETNKVDDVIDNIEMIERGRDNKVFIGNYNLELNLYDQKNVTKKSAQGSKVLSELFKYDKFYKYTKNYCFVSEDELFQINFDISKYSNTEEMVNIGNKLMKKDVKFNKKKYVKKPKSDKRTFSLWWNSLNDTDEVEMTDEKFTKKISFKRLDISGTLENSLEYEVKLLYLGNKKIKGKELGSLYLNYVEMILKTLQQNDVIISEFEIRQMRAKFKSLTNLYTFRQSFPFSKTLENKNIVRLSNDDYLNNVNIRRNYCVTEKADGERTLLFVDEEGNVFLINRQEQVRKMNIKFNNYTNVLLDGEYITKLKGNYDIKLYLIFDLYFLNGEDFRERIFMRMGKQKQEDSDVEKSRLEVLDDLLSNCEIEVNGDGEKMELRKKDFVFGDYDEVSEKGKSRIEQYEVALESLDENSEDFYKDRNEILLELEQEYKDTKIFSAADSIMYRIKNDDFEYETDGLIYTPVNLTVGEESETYKRNKYGGRWGRSFKWKQSDENSIDFQVEFAKDHNGEMVDKYFMDDMNRYRKVYLKVAYDKKNKICNRAKIVNEDPVYPDVYSSILFEPTTNFVPRTFECYLQLTNNGGLVCKGDGKNVGDVIQNQDIIEFYYDYNPKLKINKDPRFRWVPMRKRSNNVPNSFETANNIWNTIFEPIDEECISSGKNIKVSNNEYYSSDRSEKNIFKIFHNLIKKTLISGVSYPGFSLLDIGTGECGDLHKWLSTDLAYVVGLEYNNYNINNGINGGFKRIVQAMNNERYQNNPLVNKIFLIWSDVSKNIRDGSSGMDKLNKFYIDALWGNEIDGEMKYLLNNPKIKENRGIFKSGFNILSCQFCMHYFFKNIISLKNFLINVSDNLVIGGKFIGTCFDGKKIFKLLSDEKEVEQRNDEGKILWKINKKYKDKELLDNETSLGVPIGVYVNTFNNMEEEYLVNFQYLEKILPEFGLHLESVESFEKQYNELKASGILEDDLDLKSKQFSFLNSSITIVKKANYEPQVGGGEVNVEKFITNSNEFEDNDYGLNILEDNYDNNNVRKVIK</sequence>
<evidence type="ECO:0000313" key="10">
    <source>
        <dbReference type="EMBL" id="QDY52457.1"/>
    </source>
</evidence>
<evidence type="ECO:0000256" key="6">
    <source>
        <dbReference type="ARBA" id="ARBA00022884"/>
    </source>
</evidence>
<dbReference type="GO" id="GO:0004482">
    <property type="term" value="F:mRNA 5'-cap (guanine-N7-)-methyltransferase activity"/>
    <property type="evidence" value="ECO:0007669"/>
    <property type="project" value="InterPro"/>
</dbReference>
<evidence type="ECO:0000256" key="8">
    <source>
        <dbReference type="SAM" id="Coils"/>
    </source>
</evidence>
<keyword evidence="3" id="KW-0808">Transferase</keyword>
<evidence type="ECO:0000256" key="5">
    <source>
        <dbReference type="ARBA" id="ARBA00022695"/>
    </source>
</evidence>
<dbReference type="InterPro" id="IPR039753">
    <property type="entry name" value="RG7MT1"/>
</dbReference>
<evidence type="ECO:0000256" key="1">
    <source>
        <dbReference type="ARBA" id="ARBA00008556"/>
    </source>
</evidence>
<gene>
    <name evidence="10" type="ORF">9_8</name>
</gene>
<dbReference type="InterPro" id="IPR012340">
    <property type="entry name" value="NA-bd_OB-fold"/>
</dbReference>
<evidence type="ECO:0000256" key="2">
    <source>
        <dbReference type="ARBA" id="ARBA00022603"/>
    </source>
</evidence>
<keyword evidence="8" id="KW-0175">Coiled coil</keyword>
<dbReference type="PROSITE" id="PS51562">
    <property type="entry name" value="RNA_CAP0_MT"/>
    <property type="match status" value="1"/>
</dbReference>
<protein>
    <submittedName>
        <fullName evidence="10">mRNA capping enzyme</fullName>
    </submittedName>
</protein>
<name>A0A5B8IH11_9VIRU</name>
<organism evidence="10">
    <name type="scientific">Mimiviridae sp. ChoanoV1</name>
    <dbReference type="NCBI Taxonomy" id="2596887"/>
    <lineage>
        <taxon>Viruses</taxon>
        <taxon>Varidnaviria</taxon>
        <taxon>Bamfordvirae</taxon>
        <taxon>Nucleocytoviricota</taxon>
        <taxon>Megaviricetes</taxon>
        <taxon>Imitervirales</taxon>
        <taxon>Schizomimiviridae</taxon>
    </lineage>
</organism>
<accession>A0A5B8IH11</accession>
<dbReference type="Gene3D" id="2.40.50.140">
    <property type="entry name" value="Nucleic acid-binding proteins"/>
    <property type="match status" value="1"/>
</dbReference>
<proteinExistence type="inferred from homology"/>
<evidence type="ECO:0000256" key="3">
    <source>
        <dbReference type="ARBA" id="ARBA00022679"/>
    </source>
</evidence>
<evidence type="ECO:0000259" key="9">
    <source>
        <dbReference type="PROSITE" id="PS51562"/>
    </source>
</evidence>
<keyword evidence="2" id="KW-0489">Methyltransferase</keyword>
<dbReference type="SUPFAM" id="SSF56091">
    <property type="entry name" value="DNA ligase/mRNA capping enzyme, catalytic domain"/>
    <property type="match status" value="1"/>
</dbReference>
<dbReference type="InterPro" id="IPR004971">
    <property type="entry name" value="mRNA_G-N7_MeTrfase_dom"/>
</dbReference>
<keyword evidence="6" id="KW-0694">RNA-binding</keyword>
<dbReference type="Pfam" id="PF01331">
    <property type="entry name" value="mRNA_cap_enzyme"/>
    <property type="match status" value="1"/>
</dbReference>
<feature type="domain" description="MRNA cap 0 methyltransferase" evidence="9">
    <location>
        <begin position="763"/>
        <end position="1072"/>
    </location>
</feature>
<dbReference type="Gene3D" id="3.40.50.150">
    <property type="entry name" value="Vaccinia Virus protein VP39"/>
    <property type="match status" value="1"/>
</dbReference>
<evidence type="ECO:0000256" key="7">
    <source>
        <dbReference type="ARBA" id="ARBA00044679"/>
    </source>
</evidence>
<dbReference type="PANTHER" id="PTHR12189:SF2">
    <property type="entry name" value="MRNA CAP GUANINE-N7 METHYLTRANSFERASE"/>
    <property type="match status" value="1"/>
</dbReference>
<evidence type="ECO:0000256" key="4">
    <source>
        <dbReference type="ARBA" id="ARBA00022691"/>
    </source>
</evidence>
<dbReference type="Pfam" id="PF03291">
    <property type="entry name" value="mRNA_G-N7_MeTrfase"/>
    <property type="match status" value="1"/>
</dbReference>
<dbReference type="Gene3D" id="3.30.470.30">
    <property type="entry name" value="DNA ligase/mRNA capping enzyme"/>
    <property type="match status" value="1"/>
</dbReference>